<dbReference type="Proteomes" id="UP001597114">
    <property type="component" value="Unassembled WGS sequence"/>
</dbReference>
<dbReference type="RefSeq" id="WP_344724250.1">
    <property type="nucleotide sequence ID" value="NZ_BAAAUS010000024.1"/>
</dbReference>
<dbReference type="Pfam" id="PF12697">
    <property type="entry name" value="Abhydrolase_6"/>
    <property type="match status" value="1"/>
</dbReference>
<dbReference type="PRINTS" id="PR00111">
    <property type="entry name" value="ABHYDROLASE"/>
</dbReference>
<dbReference type="PANTHER" id="PTHR43798">
    <property type="entry name" value="MONOACYLGLYCEROL LIPASE"/>
    <property type="match status" value="1"/>
</dbReference>
<evidence type="ECO:0000259" key="1">
    <source>
        <dbReference type="Pfam" id="PF12697"/>
    </source>
</evidence>
<dbReference type="InterPro" id="IPR000073">
    <property type="entry name" value="AB_hydrolase_1"/>
</dbReference>
<name>A0ABW4F226_9PSEU</name>
<dbReference type="GO" id="GO:0016787">
    <property type="term" value="F:hydrolase activity"/>
    <property type="evidence" value="ECO:0007669"/>
    <property type="project" value="UniProtKB-KW"/>
</dbReference>
<keyword evidence="3" id="KW-1185">Reference proteome</keyword>
<dbReference type="InterPro" id="IPR050266">
    <property type="entry name" value="AB_hydrolase_sf"/>
</dbReference>
<evidence type="ECO:0000313" key="3">
    <source>
        <dbReference type="Proteomes" id="UP001597114"/>
    </source>
</evidence>
<sequence>MSETSPYAPVIARVPVREDEVALRGGRTRLWIYGAEDAAHRIVFLHGLRGDHHGLEPIVAHLPDARVVVPDLPGFGQSPPLPGDAHDVTGYAAWARDLLAAVAPAGDAVLAGHSFGSIVATAALARPEPPASGEAGPPPVRGLVLVNPIAASALAGPRVVVTRLTVLYHHLAAALPERAGTALLRHPVMTRVASVAMATTGDRDLRRWIHAEHDRYFSTFADRRTLLEAFHASVGHDVGEFAGAVTAPTLLVAAERDDIAPPTAQRALVGRFPDARLVMVPGTGHLAHYETPDAVAAAMSAFLTALPVP</sequence>
<proteinExistence type="predicted"/>
<comment type="caution">
    <text evidence="2">The sequence shown here is derived from an EMBL/GenBank/DDBJ whole genome shotgun (WGS) entry which is preliminary data.</text>
</comment>
<keyword evidence="2" id="KW-0378">Hydrolase</keyword>
<dbReference type="PANTHER" id="PTHR43798:SF33">
    <property type="entry name" value="HYDROLASE, PUTATIVE (AFU_ORTHOLOGUE AFUA_2G14860)-RELATED"/>
    <property type="match status" value="1"/>
</dbReference>
<dbReference type="InterPro" id="IPR000639">
    <property type="entry name" value="Epox_hydrolase-like"/>
</dbReference>
<accession>A0ABW4F226</accession>
<dbReference type="EMBL" id="JBHUCO010000030">
    <property type="protein sequence ID" value="MFD1520952.1"/>
    <property type="molecule type" value="Genomic_DNA"/>
</dbReference>
<reference evidence="3" key="1">
    <citation type="journal article" date="2019" name="Int. J. Syst. Evol. Microbiol.">
        <title>The Global Catalogue of Microorganisms (GCM) 10K type strain sequencing project: providing services to taxonomists for standard genome sequencing and annotation.</title>
        <authorList>
            <consortium name="The Broad Institute Genomics Platform"/>
            <consortium name="The Broad Institute Genome Sequencing Center for Infectious Disease"/>
            <person name="Wu L."/>
            <person name="Ma J."/>
        </authorList>
    </citation>
    <scope>NUCLEOTIDE SEQUENCE [LARGE SCALE GENOMIC DNA]</scope>
    <source>
        <strain evidence="3">CCM 7043</strain>
    </source>
</reference>
<feature type="domain" description="AB hydrolase-1" evidence="1">
    <location>
        <begin position="42"/>
        <end position="298"/>
    </location>
</feature>
<protein>
    <submittedName>
        <fullName evidence="2">Alpha/beta fold hydrolase</fullName>
    </submittedName>
</protein>
<evidence type="ECO:0000313" key="2">
    <source>
        <dbReference type="EMBL" id="MFD1520952.1"/>
    </source>
</evidence>
<dbReference type="InterPro" id="IPR029058">
    <property type="entry name" value="AB_hydrolase_fold"/>
</dbReference>
<dbReference type="Gene3D" id="3.40.50.1820">
    <property type="entry name" value="alpha/beta hydrolase"/>
    <property type="match status" value="1"/>
</dbReference>
<gene>
    <name evidence="2" type="ORF">ACFSJD_25875</name>
</gene>
<dbReference type="SUPFAM" id="SSF53474">
    <property type="entry name" value="alpha/beta-Hydrolases"/>
    <property type="match status" value="1"/>
</dbReference>
<organism evidence="2 3">
    <name type="scientific">Pseudonocardia yunnanensis</name>
    <dbReference type="NCBI Taxonomy" id="58107"/>
    <lineage>
        <taxon>Bacteria</taxon>
        <taxon>Bacillati</taxon>
        <taxon>Actinomycetota</taxon>
        <taxon>Actinomycetes</taxon>
        <taxon>Pseudonocardiales</taxon>
        <taxon>Pseudonocardiaceae</taxon>
        <taxon>Pseudonocardia</taxon>
    </lineage>
</organism>
<dbReference type="PRINTS" id="PR00412">
    <property type="entry name" value="EPOXHYDRLASE"/>
</dbReference>